<dbReference type="InterPro" id="IPR015300">
    <property type="entry name" value="DNA-bd_pseudobarrel_sf"/>
</dbReference>
<evidence type="ECO:0000313" key="7">
    <source>
        <dbReference type="EnsemblPlants" id="TraesCS2A02G077500.1"/>
    </source>
</evidence>
<reference evidence="7" key="2">
    <citation type="submission" date="2018-10" db="UniProtKB">
        <authorList>
            <consortium name="EnsemblPlants"/>
        </authorList>
    </citation>
    <scope>IDENTIFICATION</scope>
</reference>
<proteinExistence type="predicted"/>
<dbReference type="EnsemblPlants" id="TraesCS2A02G077500.1">
    <property type="protein sequence ID" value="TraesCS2A02G077500.1"/>
    <property type="gene ID" value="TraesCS2A02G077500"/>
</dbReference>
<evidence type="ECO:0000256" key="5">
    <source>
        <dbReference type="ARBA" id="ARBA00023242"/>
    </source>
</evidence>
<dbReference type="Gramene" id="TraesCLE_scaffold_007439_01G000700.1">
    <property type="protein sequence ID" value="TraesCLE_scaffold_007439_01G000700.1"/>
    <property type="gene ID" value="TraesCLE_scaffold_007439_01G000700"/>
</dbReference>
<dbReference type="Proteomes" id="UP000019116">
    <property type="component" value="Chromosome 2A"/>
</dbReference>
<name>A0A3B6ARE8_WHEAT</name>
<evidence type="ECO:0000259" key="6">
    <source>
        <dbReference type="PROSITE" id="PS50863"/>
    </source>
</evidence>
<dbReference type="Gramene" id="TraesJUL2A03G00604960.1">
    <property type="protein sequence ID" value="TraesJUL2A03G00604960.1"/>
    <property type="gene ID" value="TraesJUL2A03G00604960"/>
</dbReference>
<evidence type="ECO:0000256" key="2">
    <source>
        <dbReference type="ARBA" id="ARBA00023015"/>
    </source>
</evidence>
<dbReference type="GO" id="GO:0003677">
    <property type="term" value="F:DNA binding"/>
    <property type="evidence" value="ECO:0007669"/>
    <property type="project" value="UniProtKB-KW"/>
</dbReference>
<dbReference type="Gramene" id="TraesJAG2A03G00599450.1">
    <property type="protein sequence ID" value="TraesJAG2A03G00599450.1"/>
    <property type="gene ID" value="TraesJAG2A03G00599450"/>
</dbReference>
<evidence type="ECO:0000256" key="4">
    <source>
        <dbReference type="ARBA" id="ARBA00023163"/>
    </source>
</evidence>
<keyword evidence="8" id="KW-1185">Reference proteome</keyword>
<dbReference type="SMR" id="A0A3B6ARE8"/>
<gene>
    <name evidence="7" type="primary">LOC123184558</name>
</gene>
<dbReference type="Gramene" id="TraesCS2A02G077500.1">
    <property type="protein sequence ID" value="TraesCS2A02G077500.1"/>
    <property type="gene ID" value="TraesCS2A02G077500"/>
</dbReference>
<dbReference type="GeneID" id="123184558"/>
<sequence length="155" mass="17125">MATSAACHGAGAVVKVENSIAGRVRRGHAARAAGSVGAAAEVGRLHGESSYSTFRFKVKNKQMPWMRIPGGWEEQMEGPCPRYIKLWTGNGVWSAWMNRVTNGGDSMYLTDGWVQFVKQHGVQNGDMLTFQIIGPDAWYVRIYADGGEERPIRHE</sequence>
<dbReference type="Pfam" id="PF02362">
    <property type="entry name" value="B3"/>
    <property type="match status" value="1"/>
</dbReference>
<evidence type="ECO:0000256" key="1">
    <source>
        <dbReference type="ARBA" id="ARBA00004123"/>
    </source>
</evidence>
<dbReference type="Gramene" id="TraesRN2A0100113100.1">
    <property type="protein sequence ID" value="TraesRN2A0100113100.1"/>
    <property type="gene ID" value="TraesRN2A0100113100"/>
</dbReference>
<dbReference type="Gramene" id="TraesCS2A03G0151500.1">
    <property type="protein sequence ID" value="TraesCS2A03G0151500.1.CDS"/>
    <property type="gene ID" value="TraesCS2A03G0151500"/>
</dbReference>
<dbReference type="Gramene" id="TraesCAD_scaffold_002542_01G000700.1">
    <property type="protein sequence ID" value="TraesCAD_scaffold_002542_01G000700.1"/>
    <property type="gene ID" value="TraesCAD_scaffold_002542_01G000700"/>
</dbReference>
<dbReference type="GO" id="GO:0005634">
    <property type="term" value="C:nucleus"/>
    <property type="evidence" value="ECO:0007669"/>
    <property type="project" value="UniProtKB-SubCell"/>
</dbReference>
<dbReference type="Gramene" id="TraesWEE_scaffold_005899_01G000900.1">
    <property type="protein sequence ID" value="TraesWEE_scaffold_005899_01G000900.1"/>
    <property type="gene ID" value="TraesWEE_scaffold_005899_01G000900"/>
</dbReference>
<protein>
    <recommendedName>
        <fullName evidence="6">TF-B3 domain-containing protein</fullName>
    </recommendedName>
</protein>
<dbReference type="Gene3D" id="2.40.330.10">
    <property type="entry name" value="DNA-binding pseudobarrel domain"/>
    <property type="match status" value="1"/>
</dbReference>
<keyword evidence="3" id="KW-0238">DNA-binding</keyword>
<dbReference type="Gramene" id="TraesLDM2A03G00605260.1">
    <property type="protein sequence ID" value="TraesLDM2A03G00605260.1"/>
    <property type="gene ID" value="TraesLDM2A03G00605260"/>
</dbReference>
<dbReference type="InterPro" id="IPR003340">
    <property type="entry name" value="B3_DNA-bd"/>
</dbReference>
<dbReference type="Gramene" id="TraesROB_scaffold_027181_01G000200.1">
    <property type="protein sequence ID" value="TraesROB_scaffold_027181_01G000200.1"/>
    <property type="gene ID" value="TraesROB_scaffold_027181_01G000200"/>
</dbReference>
<dbReference type="Gramene" id="TraesARI2A03G00608720.1">
    <property type="protein sequence ID" value="TraesARI2A03G00608720.1"/>
    <property type="gene ID" value="TraesARI2A03G00608720"/>
</dbReference>
<dbReference type="Gramene" id="TraesSTA2A03G00600430.1">
    <property type="protein sequence ID" value="TraesSTA2A03G00600430.1"/>
    <property type="gene ID" value="TraesSTA2A03G00600430"/>
</dbReference>
<dbReference type="RefSeq" id="XP_044452590.1">
    <property type="nucleotide sequence ID" value="XM_044596655.1"/>
</dbReference>
<feature type="domain" description="TF-B3" evidence="6">
    <location>
        <begin position="93"/>
        <end position="146"/>
    </location>
</feature>
<keyword evidence="4" id="KW-0804">Transcription</keyword>
<evidence type="ECO:0000313" key="8">
    <source>
        <dbReference type="Proteomes" id="UP000019116"/>
    </source>
</evidence>
<dbReference type="Gramene" id="TraesSYM2A03G00607930.2">
    <property type="protein sequence ID" value="TraesSYM2A03G00607930.2"/>
    <property type="gene ID" value="TraesSYM2A03G00607930"/>
</dbReference>
<dbReference type="SUPFAM" id="SSF101936">
    <property type="entry name" value="DNA-binding pseudobarrel domain"/>
    <property type="match status" value="1"/>
</dbReference>
<dbReference type="OrthoDB" id="1666376at2759"/>
<evidence type="ECO:0000256" key="3">
    <source>
        <dbReference type="ARBA" id="ARBA00023125"/>
    </source>
</evidence>
<keyword evidence="5" id="KW-0539">Nucleus</keyword>
<dbReference type="Gramene" id="TraesLAC2A03G00605800.1">
    <property type="protein sequence ID" value="TraesLAC2A03G00605800.1"/>
    <property type="gene ID" value="TraesLAC2A03G00605800"/>
</dbReference>
<dbReference type="AlphaFoldDB" id="A0A3B6ARE8"/>
<dbReference type="Gramene" id="TraesNOR2A03G00609540.1">
    <property type="protein sequence ID" value="TraesNOR2A03G00609540.1"/>
    <property type="gene ID" value="TraesNOR2A03G00609540"/>
</dbReference>
<dbReference type="PROSITE" id="PS50863">
    <property type="entry name" value="B3"/>
    <property type="match status" value="1"/>
</dbReference>
<dbReference type="CDD" id="cd10017">
    <property type="entry name" value="B3_DNA"/>
    <property type="match status" value="1"/>
</dbReference>
<comment type="subcellular location">
    <subcellularLocation>
        <location evidence="1">Nucleus</location>
    </subcellularLocation>
</comment>
<keyword evidence="2" id="KW-0805">Transcription regulation</keyword>
<organism evidence="7">
    <name type="scientific">Triticum aestivum</name>
    <name type="common">Wheat</name>
    <dbReference type="NCBI Taxonomy" id="4565"/>
    <lineage>
        <taxon>Eukaryota</taxon>
        <taxon>Viridiplantae</taxon>
        <taxon>Streptophyta</taxon>
        <taxon>Embryophyta</taxon>
        <taxon>Tracheophyta</taxon>
        <taxon>Spermatophyta</taxon>
        <taxon>Magnoliopsida</taxon>
        <taxon>Liliopsida</taxon>
        <taxon>Poales</taxon>
        <taxon>Poaceae</taxon>
        <taxon>BOP clade</taxon>
        <taxon>Pooideae</taxon>
        <taxon>Triticodae</taxon>
        <taxon>Triticeae</taxon>
        <taxon>Triticinae</taxon>
        <taxon>Triticum</taxon>
    </lineage>
</organism>
<reference evidence="7" key="1">
    <citation type="submission" date="2018-08" db="EMBL/GenBank/DDBJ databases">
        <authorList>
            <person name="Rossello M."/>
        </authorList>
    </citation>
    <scope>NUCLEOTIDE SEQUENCE [LARGE SCALE GENOMIC DNA]</scope>
    <source>
        <strain evidence="7">cv. Chinese Spring</strain>
    </source>
</reference>
<accession>A0A3B6ARE8</accession>